<organism evidence="1 2">
    <name type="scientific">Armillaria gallica</name>
    <name type="common">Bulbous honey fungus</name>
    <name type="synonym">Armillaria bulbosa</name>
    <dbReference type="NCBI Taxonomy" id="47427"/>
    <lineage>
        <taxon>Eukaryota</taxon>
        <taxon>Fungi</taxon>
        <taxon>Dikarya</taxon>
        <taxon>Basidiomycota</taxon>
        <taxon>Agaricomycotina</taxon>
        <taxon>Agaricomycetes</taxon>
        <taxon>Agaricomycetidae</taxon>
        <taxon>Agaricales</taxon>
        <taxon>Marasmiineae</taxon>
        <taxon>Physalacriaceae</taxon>
        <taxon>Armillaria</taxon>
    </lineage>
</organism>
<dbReference type="AlphaFoldDB" id="A0A2H3CYD3"/>
<dbReference type="Proteomes" id="UP000217790">
    <property type="component" value="Unassembled WGS sequence"/>
</dbReference>
<evidence type="ECO:0000313" key="2">
    <source>
        <dbReference type="Proteomes" id="UP000217790"/>
    </source>
</evidence>
<name>A0A2H3CYD3_ARMGA</name>
<dbReference type="InParanoid" id="A0A2H3CYD3"/>
<evidence type="ECO:0000313" key="1">
    <source>
        <dbReference type="EMBL" id="PBK81093.1"/>
    </source>
</evidence>
<sequence length="121" mass="13470">MEEARLVDLFHRSDCNLISLTLSIPFAVDTFLIPILIQSRTLQYLDVKVDTQMAGGVFRSLSSEADPGEIECGSTLGSLRDSVPRFLDLLRLKEEGLEVSFQINDADCLLGDMRNKFFGSP</sequence>
<gene>
    <name evidence="1" type="ORF">ARMGADRAFT_1091643</name>
</gene>
<keyword evidence="2" id="KW-1185">Reference proteome</keyword>
<dbReference type="EMBL" id="KZ293735">
    <property type="protein sequence ID" value="PBK81093.1"/>
    <property type="molecule type" value="Genomic_DNA"/>
</dbReference>
<proteinExistence type="predicted"/>
<dbReference type="STRING" id="47427.A0A2H3CYD3"/>
<protein>
    <submittedName>
        <fullName evidence="1">Uncharacterized protein</fullName>
    </submittedName>
</protein>
<reference evidence="2" key="1">
    <citation type="journal article" date="2017" name="Nat. Ecol. Evol.">
        <title>Genome expansion and lineage-specific genetic innovations in the forest pathogenic fungi Armillaria.</title>
        <authorList>
            <person name="Sipos G."/>
            <person name="Prasanna A.N."/>
            <person name="Walter M.C."/>
            <person name="O'Connor E."/>
            <person name="Balint B."/>
            <person name="Krizsan K."/>
            <person name="Kiss B."/>
            <person name="Hess J."/>
            <person name="Varga T."/>
            <person name="Slot J."/>
            <person name="Riley R."/>
            <person name="Boka B."/>
            <person name="Rigling D."/>
            <person name="Barry K."/>
            <person name="Lee J."/>
            <person name="Mihaltcheva S."/>
            <person name="LaButti K."/>
            <person name="Lipzen A."/>
            <person name="Waldron R."/>
            <person name="Moloney N.M."/>
            <person name="Sperisen C."/>
            <person name="Kredics L."/>
            <person name="Vagvoelgyi C."/>
            <person name="Patrignani A."/>
            <person name="Fitzpatrick D."/>
            <person name="Nagy I."/>
            <person name="Doyle S."/>
            <person name="Anderson J.B."/>
            <person name="Grigoriev I.V."/>
            <person name="Gueldener U."/>
            <person name="Muensterkoetter M."/>
            <person name="Nagy L.G."/>
        </authorList>
    </citation>
    <scope>NUCLEOTIDE SEQUENCE [LARGE SCALE GENOMIC DNA]</scope>
    <source>
        <strain evidence="2">Ar21-2</strain>
    </source>
</reference>
<accession>A0A2H3CYD3</accession>
<dbReference type="OrthoDB" id="10573813at2759"/>